<comment type="caution">
    <text evidence="3">The sequence shown here is derived from an EMBL/GenBank/DDBJ whole genome shotgun (WGS) entry which is preliminary data.</text>
</comment>
<keyword evidence="4" id="KW-1185">Reference proteome</keyword>
<feature type="compositionally biased region" description="Basic and acidic residues" evidence="1">
    <location>
        <begin position="38"/>
        <end position="48"/>
    </location>
</feature>
<feature type="region of interest" description="Disordered" evidence="1">
    <location>
        <begin position="71"/>
        <end position="120"/>
    </location>
</feature>
<evidence type="ECO:0000313" key="3">
    <source>
        <dbReference type="EMBL" id="NLR76415.1"/>
    </source>
</evidence>
<feature type="signal peptide" evidence="2">
    <location>
        <begin position="1"/>
        <end position="21"/>
    </location>
</feature>
<organism evidence="3 4">
    <name type="scientific">Leeia aquatica</name>
    <dbReference type="NCBI Taxonomy" id="2725557"/>
    <lineage>
        <taxon>Bacteria</taxon>
        <taxon>Pseudomonadati</taxon>
        <taxon>Pseudomonadota</taxon>
        <taxon>Betaproteobacteria</taxon>
        <taxon>Neisseriales</taxon>
        <taxon>Leeiaceae</taxon>
        <taxon>Leeia</taxon>
    </lineage>
</organism>
<dbReference type="Proteomes" id="UP000587991">
    <property type="component" value="Unassembled WGS sequence"/>
</dbReference>
<feature type="region of interest" description="Disordered" evidence="1">
    <location>
        <begin position="22"/>
        <end position="53"/>
    </location>
</feature>
<gene>
    <name evidence="3" type="ORF">HF682_14705</name>
</gene>
<evidence type="ECO:0000256" key="1">
    <source>
        <dbReference type="SAM" id="MobiDB-lite"/>
    </source>
</evidence>
<sequence>MKHILLMSALTLSLTSLLAHAEREPAPQADHPTSINDRQQEQRERIEQGVKSGELTWHETARLAREQRHIKREEARYRADGELTARERADLQRDLNKASRDIHGQKHDAQDRDRNGGRRR</sequence>
<reference evidence="3 4" key="1">
    <citation type="submission" date="2020-04" db="EMBL/GenBank/DDBJ databases">
        <title>Draft genome of Leeia sp. IMCC25680.</title>
        <authorList>
            <person name="Song J."/>
            <person name="Cho J.-C."/>
        </authorList>
    </citation>
    <scope>NUCLEOTIDE SEQUENCE [LARGE SCALE GENOMIC DNA]</scope>
    <source>
        <strain evidence="3 4">IMCC25680</strain>
    </source>
</reference>
<keyword evidence="2" id="KW-0732">Signal</keyword>
<protein>
    <recommendedName>
        <fullName evidence="5">Lipoprotein</fullName>
    </recommendedName>
</protein>
<evidence type="ECO:0008006" key="5">
    <source>
        <dbReference type="Google" id="ProtNLM"/>
    </source>
</evidence>
<feature type="chain" id="PRO_5032988121" description="Lipoprotein" evidence="2">
    <location>
        <begin position="22"/>
        <end position="120"/>
    </location>
</feature>
<name>A0A847SBY7_9NEIS</name>
<evidence type="ECO:0000313" key="4">
    <source>
        <dbReference type="Proteomes" id="UP000587991"/>
    </source>
</evidence>
<dbReference type="EMBL" id="JABAIM010000003">
    <property type="protein sequence ID" value="NLR76415.1"/>
    <property type="molecule type" value="Genomic_DNA"/>
</dbReference>
<evidence type="ECO:0000256" key="2">
    <source>
        <dbReference type="SAM" id="SignalP"/>
    </source>
</evidence>
<accession>A0A847SBY7</accession>
<dbReference type="AlphaFoldDB" id="A0A847SBY7"/>
<proteinExistence type="predicted"/>
<dbReference type="RefSeq" id="WP_168878068.1">
    <property type="nucleotide sequence ID" value="NZ_JABAIM010000003.1"/>
</dbReference>